<dbReference type="InterPro" id="IPR002575">
    <property type="entry name" value="Aminoglycoside_PTrfase"/>
</dbReference>
<organism evidence="3 4">
    <name type="scientific">Tetradesmus obliquus</name>
    <name type="common">Green alga</name>
    <name type="synonym">Acutodesmus obliquus</name>
    <dbReference type="NCBI Taxonomy" id="3088"/>
    <lineage>
        <taxon>Eukaryota</taxon>
        <taxon>Viridiplantae</taxon>
        <taxon>Chlorophyta</taxon>
        <taxon>core chlorophytes</taxon>
        <taxon>Chlorophyceae</taxon>
        <taxon>CS clade</taxon>
        <taxon>Sphaeropleales</taxon>
        <taxon>Scenedesmaceae</taxon>
        <taxon>Tetradesmus</taxon>
    </lineage>
</organism>
<dbReference type="EMBL" id="CP126210">
    <property type="protein sequence ID" value="WIA12442.1"/>
    <property type="molecule type" value="Genomic_DNA"/>
</dbReference>
<keyword evidence="4" id="KW-1185">Reference proteome</keyword>
<proteinExistence type="inferred from homology"/>
<evidence type="ECO:0000313" key="3">
    <source>
        <dbReference type="EMBL" id="WIA12442.1"/>
    </source>
</evidence>
<accession>A0ABY8TTJ4</accession>
<dbReference type="Gene3D" id="3.30.200.20">
    <property type="entry name" value="Phosphorylase Kinase, domain 1"/>
    <property type="match status" value="1"/>
</dbReference>
<dbReference type="Proteomes" id="UP001244341">
    <property type="component" value="Chromosome 3b"/>
</dbReference>
<feature type="domain" description="Aminoglycoside phosphotransferase" evidence="2">
    <location>
        <begin position="68"/>
        <end position="303"/>
    </location>
</feature>
<dbReference type="PANTHER" id="PTHR21064">
    <property type="entry name" value="AMINOGLYCOSIDE PHOSPHOTRANSFERASE DOMAIN-CONTAINING PROTEIN-RELATED"/>
    <property type="match status" value="1"/>
</dbReference>
<dbReference type="Pfam" id="PF01636">
    <property type="entry name" value="APH"/>
    <property type="match status" value="1"/>
</dbReference>
<dbReference type="InterPro" id="IPR011009">
    <property type="entry name" value="Kinase-like_dom_sf"/>
</dbReference>
<protein>
    <recommendedName>
        <fullName evidence="2">Aminoglycoside phosphotransferase domain-containing protein</fullName>
    </recommendedName>
</protein>
<evidence type="ECO:0000313" key="4">
    <source>
        <dbReference type="Proteomes" id="UP001244341"/>
    </source>
</evidence>
<evidence type="ECO:0000259" key="2">
    <source>
        <dbReference type="Pfam" id="PF01636"/>
    </source>
</evidence>
<dbReference type="SUPFAM" id="SSF56112">
    <property type="entry name" value="Protein kinase-like (PK-like)"/>
    <property type="match status" value="1"/>
</dbReference>
<dbReference type="InterPro" id="IPR050249">
    <property type="entry name" value="Pseudomonas-type_ThrB"/>
</dbReference>
<dbReference type="Gene3D" id="3.90.1200.10">
    <property type="match status" value="1"/>
</dbReference>
<name>A0ABY8TTJ4_TETOB</name>
<gene>
    <name evidence="3" type="ORF">OEZ85_012478</name>
</gene>
<reference evidence="3 4" key="1">
    <citation type="submission" date="2023-05" db="EMBL/GenBank/DDBJ databases">
        <title>A 100% complete, gapless, phased diploid assembly of the Scenedesmus obliquus UTEX 3031 genome.</title>
        <authorList>
            <person name="Biondi T.C."/>
            <person name="Hanschen E.R."/>
            <person name="Kwon T."/>
            <person name="Eng W."/>
            <person name="Kruse C.P.S."/>
            <person name="Koehler S.I."/>
            <person name="Kunde Y."/>
            <person name="Gleasner C.D."/>
            <person name="You Mak K.T."/>
            <person name="Polle J."/>
            <person name="Hovde B.T."/>
            <person name="Starkenburg S.R."/>
        </authorList>
    </citation>
    <scope>NUCLEOTIDE SEQUENCE [LARGE SCALE GENOMIC DNA]</scope>
    <source>
        <strain evidence="3 4">DOE0152z</strain>
    </source>
</reference>
<evidence type="ECO:0000256" key="1">
    <source>
        <dbReference type="ARBA" id="ARBA00038240"/>
    </source>
</evidence>
<comment type="similarity">
    <text evidence="1">Belongs to the pseudomonas-type ThrB family.</text>
</comment>
<dbReference type="PANTHER" id="PTHR21064:SF6">
    <property type="entry name" value="AMINOGLYCOSIDE PHOSPHOTRANSFERASE DOMAIN-CONTAINING PROTEIN"/>
    <property type="match status" value="1"/>
</dbReference>
<sequence length="382" mass="41763">MLFTRKATSASCRAVSRQQASRVAAKRMLVAVRDAPKTGQHSVEQDLMQEALACFFTPEQQAATAPTTGGVNNVVNYVSTADGHKYVVRIYNNGNKTEKVKTEHDILGQLSQQTLSFKVPAAKPALGSGEPYVVLSNGAAACVFEIIPGELAKTTSPEEVGRATGELCSAMAAVQLDSVPPIPPYYDVFRVHHAINRELFYQDAASNPAFEVCREAMDFLVEQIRALEPKLEAYQQLGLPMQIIHGDLHYDNVMVLGDNVSGLLDFEFCAYDWRVMELAVALSKYVGEEQPLPLITQFVAGYAQKGQLSEQEIEILPDLINLRIFSNVIYFTGRALAGEDGIDSLTSRAGSYAKRVAWVNANREAIVAAVKERMLQLATSAA</sequence>